<dbReference type="InterPro" id="IPR007946">
    <property type="entry name" value="AAR2"/>
</dbReference>
<feature type="domain" description="GST N-terminal" evidence="2">
    <location>
        <begin position="3"/>
        <end position="84"/>
    </location>
</feature>
<dbReference type="SUPFAM" id="SSF47616">
    <property type="entry name" value="GST C-terminal domain-like"/>
    <property type="match status" value="1"/>
</dbReference>
<evidence type="ECO:0000259" key="2">
    <source>
        <dbReference type="PROSITE" id="PS50404"/>
    </source>
</evidence>
<dbReference type="CDD" id="cd03048">
    <property type="entry name" value="GST_N_Ure2p_like"/>
    <property type="match status" value="1"/>
</dbReference>
<dbReference type="Pfam" id="PF05282">
    <property type="entry name" value="AAR2"/>
    <property type="match status" value="1"/>
</dbReference>
<dbReference type="Gene3D" id="1.25.40.550">
    <property type="entry name" value="Aar2, C-terminal domain-like"/>
    <property type="match status" value="1"/>
</dbReference>
<dbReference type="SFLD" id="SFLDS00019">
    <property type="entry name" value="Glutathione_Transferase_(cytos"/>
    <property type="match status" value="1"/>
</dbReference>
<comment type="caution">
    <text evidence="4">The sequence shown here is derived from an EMBL/GenBank/DDBJ whole genome shotgun (WGS) entry which is preliminary data.</text>
</comment>
<evidence type="ECO:0000313" key="4">
    <source>
        <dbReference type="EMBL" id="KFX48130.1"/>
    </source>
</evidence>
<dbReference type="SFLD" id="SFLDG00358">
    <property type="entry name" value="Main_(cytGST)"/>
    <property type="match status" value="1"/>
</dbReference>
<dbReference type="Gene3D" id="2.60.34.20">
    <property type="match status" value="1"/>
</dbReference>
<comment type="similarity">
    <text evidence="1">Belongs to the AAR2 family.</text>
</comment>
<dbReference type="Pfam" id="PF13409">
    <property type="entry name" value="GST_N_2"/>
    <property type="match status" value="1"/>
</dbReference>
<sequence>MVQTLELWGHWGAPNPWKVAMVLEELSLPYQINYLELTDVKTESYLEVTPNGRLPALRDPNTGITLWESGAIILYLVDQYDRDGKISYKDSPEKYLCQQWLAFQISGQGPYFGQATWFARFHPEKIQSAIDRYINEILRVISVIDLGLRRNPAAGNWLVGDKCTYADLSFATWALVGYGLLKELGKNEGLEKDYPNYTQWIAKMEEQESVKKIRDVMNQGRIAHSLKIESNILEGQMTNIRPTPTIILPRLPAKTLVGLDLLSFTSTEQFYGISDLTPGWHFLYTGTTESFSIRCGAWFYVGDISHDSTSDGSKSIILHSGAATGGPEIRIWRWNQDIETLIPMRGDDGENRLEIMRWKANLGGLRQMGALFSYKTKGLPDNTEIDENDATDQSPTRKDWIQLTNRLTPEILSRILGTPYSDDDDRPSWNINSASTAARDAENIPGITAEIASEVRTKAFESGQESKKEKELQFLPIDLKRTWREGAIGRERTEAAQDKSWALGDLIGRYSLSGNSGKKGEGEILGELQFCFLMILTLMNYSCLEQWKRLLSLILTCRIAIREREPFFRDVLQLLRLQLRHCEDVDGGLFEMDGDYDGNFLRKLLTGFRQTIYQIEGADTVRQEMNALEQWVRTEYGWELRKDSIMRRGMLQLEDGEQVEMEMSGADEDDETGEYAPVIVDVGETEGAVVEDTTDVDTPMD</sequence>
<dbReference type="InterPro" id="IPR036282">
    <property type="entry name" value="Glutathione-S-Trfase_C_sf"/>
</dbReference>
<dbReference type="AlphaFoldDB" id="A0A093V7H0"/>
<feature type="domain" description="GST C-terminal" evidence="3">
    <location>
        <begin position="90"/>
        <end position="226"/>
    </location>
</feature>
<dbReference type="PANTHER" id="PTHR12689:SF4">
    <property type="entry name" value="PROTEIN AAR2 HOMOLOG"/>
    <property type="match status" value="1"/>
</dbReference>
<dbReference type="InterPro" id="IPR038516">
    <property type="entry name" value="AAR2_N_sf"/>
</dbReference>
<dbReference type="Pfam" id="PF20981">
    <property type="entry name" value="AAR2_1st"/>
    <property type="match status" value="1"/>
</dbReference>
<organism evidence="4">
    <name type="scientific">Talaromyces marneffei PM1</name>
    <dbReference type="NCBI Taxonomy" id="1077442"/>
    <lineage>
        <taxon>Eukaryota</taxon>
        <taxon>Fungi</taxon>
        <taxon>Dikarya</taxon>
        <taxon>Ascomycota</taxon>
        <taxon>Pezizomycotina</taxon>
        <taxon>Eurotiomycetes</taxon>
        <taxon>Eurotiomycetidae</taxon>
        <taxon>Eurotiales</taxon>
        <taxon>Trichocomaceae</taxon>
        <taxon>Talaromyces</taxon>
        <taxon>Talaromyces sect. Talaromyces</taxon>
    </lineage>
</organism>
<evidence type="ECO:0000259" key="3">
    <source>
        <dbReference type="PROSITE" id="PS50405"/>
    </source>
</evidence>
<dbReference type="Gene3D" id="3.40.30.10">
    <property type="entry name" value="Glutaredoxin"/>
    <property type="match status" value="1"/>
</dbReference>
<dbReference type="PANTHER" id="PTHR12689">
    <property type="entry name" value="A1 CISTRON SPLICING FACTOR AAR2-RELATED"/>
    <property type="match status" value="1"/>
</dbReference>
<protein>
    <submittedName>
        <fullName evidence="4">Glutathione S-transferase 2</fullName>
    </submittedName>
</protein>
<dbReference type="HOGENOM" id="CLU_024943_2_0_1"/>
<dbReference type="InterPro" id="IPR038514">
    <property type="entry name" value="AAR2_C_sf"/>
</dbReference>
<dbReference type="eggNOG" id="KOG3937">
    <property type="taxonomic scope" value="Eukaryota"/>
</dbReference>
<dbReference type="GO" id="GO:0000244">
    <property type="term" value="P:spliceosomal tri-snRNP complex assembly"/>
    <property type="evidence" value="ECO:0007669"/>
    <property type="project" value="TreeGrafter"/>
</dbReference>
<dbReference type="InterPro" id="IPR010987">
    <property type="entry name" value="Glutathione-S-Trfase_C-like"/>
</dbReference>
<dbReference type="Pfam" id="PF00043">
    <property type="entry name" value="GST_C"/>
    <property type="match status" value="1"/>
</dbReference>
<evidence type="ECO:0000256" key="1">
    <source>
        <dbReference type="ARBA" id="ARBA00006281"/>
    </source>
</evidence>
<reference evidence="4" key="1">
    <citation type="journal article" date="2014" name="PLoS Genet.">
        <title>Signature Gene Expression Reveals Novel Clues to the Molecular Mechanisms of Dimorphic Transition in Penicillium marneffei.</title>
        <authorList>
            <person name="Yang E."/>
            <person name="Wang G."/>
            <person name="Cai J."/>
            <person name="Woo P.C."/>
            <person name="Lau S.K."/>
            <person name="Yuen K.-Y."/>
            <person name="Chow W.-N."/>
            <person name="Lin X."/>
        </authorList>
    </citation>
    <scope>NUCLEOTIDE SEQUENCE [LARGE SCALE GENOMIC DNA]</scope>
    <source>
        <strain evidence="4">PM1</strain>
    </source>
</reference>
<dbReference type="CDD" id="cd13778">
    <property type="entry name" value="Aar2_C"/>
    <property type="match status" value="1"/>
</dbReference>
<dbReference type="InterPro" id="IPR036249">
    <property type="entry name" value="Thioredoxin-like_sf"/>
</dbReference>
<dbReference type="PROSITE" id="PS50404">
    <property type="entry name" value="GST_NTER"/>
    <property type="match status" value="1"/>
</dbReference>
<dbReference type="PROSITE" id="PS50405">
    <property type="entry name" value="GST_CTER"/>
    <property type="match status" value="1"/>
</dbReference>
<dbReference type="InterPro" id="IPR033647">
    <property type="entry name" value="Aar2_N"/>
</dbReference>
<dbReference type="EMBL" id="JPOX01000013">
    <property type="protein sequence ID" value="KFX48130.1"/>
    <property type="molecule type" value="Genomic_DNA"/>
</dbReference>
<proteinExistence type="inferred from homology"/>
<gene>
    <name evidence="4" type="ORF">GQ26_0131930</name>
</gene>
<dbReference type="InterPro" id="IPR033648">
    <property type="entry name" value="AAR2_C"/>
</dbReference>
<name>A0A093V7H0_TALMA</name>
<dbReference type="CDD" id="cd13777">
    <property type="entry name" value="Aar2_N"/>
    <property type="match status" value="1"/>
</dbReference>
<dbReference type="Gene3D" id="1.20.1050.10">
    <property type="match status" value="1"/>
</dbReference>
<dbReference type="SUPFAM" id="SSF52833">
    <property type="entry name" value="Thioredoxin-like"/>
    <property type="match status" value="1"/>
</dbReference>
<dbReference type="GO" id="GO:0016740">
    <property type="term" value="F:transferase activity"/>
    <property type="evidence" value="ECO:0007669"/>
    <property type="project" value="UniProtKB-KW"/>
</dbReference>
<dbReference type="InterPro" id="IPR004045">
    <property type="entry name" value="Glutathione_S-Trfase_N"/>
</dbReference>
<dbReference type="InterPro" id="IPR040079">
    <property type="entry name" value="Glutathione_S-Trfase"/>
</dbReference>
<accession>A0A093V7H0</accession>
<dbReference type="InterPro" id="IPR004046">
    <property type="entry name" value="GST_C"/>
</dbReference>
<keyword evidence="4" id="KW-0808">Transferase</keyword>